<gene>
    <name evidence="1" type="ORF">HVS_16165</name>
</gene>
<dbReference type="Proteomes" id="UP000233534">
    <property type="component" value="Chromosome"/>
</dbReference>
<sequence length="40" mass="4510">MTISIEKIEDRIEFVMSTGETPRLAPDGKTLEGEIIVFKD</sequence>
<dbReference type="AlphaFoldDB" id="A0A2K9E5S3"/>
<accession>A0A2K9E5S3</accession>
<reference evidence="1 2" key="1">
    <citation type="submission" date="2017-12" db="EMBL/GenBank/DDBJ databases">
        <title>Complete genome sequence of Herbivorax saccincola GGR1, a novel Cellulosome-producing hydrolytic bacterium in a thermophilic biogas plant, established by Illumina and Nanopore MinION sequencing.</title>
        <authorList>
            <person name="Pechtl A."/>
            <person name="Ruckert C."/>
            <person name="Koeck D.E."/>
            <person name="Maus I."/>
            <person name="Winkler A."/>
            <person name="Kalinowski J."/>
            <person name="Puhler A."/>
            <person name="Schwarz W.W."/>
            <person name="Zverlov V.V."/>
            <person name="Schluter A."/>
            <person name="Liebl W."/>
        </authorList>
    </citation>
    <scope>NUCLEOTIDE SEQUENCE [LARGE SCALE GENOMIC DNA]</scope>
    <source>
        <strain evidence="2">SR1</strain>
    </source>
</reference>
<keyword evidence="2" id="KW-1185">Reference proteome</keyword>
<protein>
    <submittedName>
        <fullName evidence="1">Uncharacterized protein</fullName>
    </submittedName>
</protein>
<evidence type="ECO:0000313" key="1">
    <source>
        <dbReference type="EMBL" id="AUG59072.1"/>
    </source>
</evidence>
<evidence type="ECO:0000313" key="2">
    <source>
        <dbReference type="Proteomes" id="UP000233534"/>
    </source>
</evidence>
<dbReference type="RefSeq" id="WP_278278666.1">
    <property type="nucleotide sequence ID" value="NZ_CP025197.1"/>
</dbReference>
<organism evidence="1 2">
    <name type="scientific">Acetivibrio saccincola</name>
    <dbReference type="NCBI Taxonomy" id="1677857"/>
    <lineage>
        <taxon>Bacteria</taxon>
        <taxon>Bacillati</taxon>
        <taxon>Bacillota</taxon>
        <taxon>Clostridia</taxon>
        <taxon>Eubacteriales</taxon>
        <taxon>Oscillospiraceae</taxon>
        <taxon>Acetivibrio</taxon>
    </lineage>
</organism>
<dbReference type="KEGG" id="hsc:HVS_16165"/>
<dbReference type="EMBL" id="CP025197">
    <property type="protein sequence ID" value="AUG59072.1"/>
    <property type="molecule type" value="Genomic_DNA"/>
</dbReference>
<name>A0A2K9E5S3_9FIRM</name>
<proteinExistence type="predicted"/>